<keyword evidence="2" id="KW-0472">Membrane</keyword>
<dbReference type="EMBL" id="SDDZ01000002">
    <property type="protein sequence ID" value="RXJ51370.1"/>
    <property type="molecule type" value="Genomic_DNA"/>
</dbReference>
<dbReference type="AlphaFoldDB" id="A0A4Q0XIR6"/>
<keyword evidence="2" id="KW-1133">Transmembrane helix</keyword>
<evidence type="ECO:0000256" key="1">
    <source>
        <dbReference type="SAM" id="Coils"/>
    </source>
</evidence>
<feature type="coiled-coil region" evidence="1">
    <location>
        <begin position="117"/>
        <end position="179"/>
    </location>
</feature>
<organism evidence="3 4">
    <name type="scientific">Gelidibacter gilvus</name>
    <dbReference type="NCBI Taxonomy" id="59602"/>
    <lineage>
        <taxon>Bacteria</taxon>
        <taxon>Pseudomonadati</taxon>
        <taxon>Bacteroidota</taxon>
        <taxon>Flavobacteriia</taxon>
        <taxon>Flavobacteriales</taxon>
        <taxon>Flavobacteriaceae</taxon>
        <taxon>Gelidibacter</taxon>
    </lineage>
</organism>
<evidence type="ECO:0008006" key="5">
    <source>
        <dbReference type="Google" id="ProtNLM"/>
    </source>
</evidence>
<evidence type="ECO:0000256" key="2">
    <source>
        <dbReference type="SAM" id="Phobius"/>
    </source>
</evidence>
<dbReference type="OrthoDB" id="1143801at2"/>
<keyword evidence="1" id="KW-0175">Coiled coil</keyword>
<accession>A0A4Q0XIR6</accession>
<protein>
    <recommendedName>
        <fullName evidence="5">Anti-sigma factor</fullName>
    </recommendedName>
</protein>
<proteinExistence type="predicted"/>
<gene>
    <name evidence="3" type="ORF">ESZ48_05745</name>
</gene>
<name>A0A4Q0XIR6_9FLAO</name>
<evidence type="ECO:0000313" key="3">
    <source>
        <dbReference type="EMBL" id="RXJ51370.1"/>
    </source>
</evidence>
<evidence type="ECO:0000313" key="4">
    <source>
        <dbReference type="Proteomes" id="UP000289792"/>
    </source>
</evidence>
<reference evidence="3 4" key="1">
    <citation type="submission" date="2019-01" db="EMBL/GenBank/DDBJ databases">
        <title>Genome sequence of the Antarctic species Gelidibacter gilvus ACAM 158(T).</title>
        <authorList>
            <person name="Bowman J.P."/>
        </authorList>
    </citation>
    <scope>NUCLEOTIDE SEQUENCE [LARGE SCALE GENOMIC DNA]</scope>
    <source>
        <strain evidence="3 4">IC158</strain>
    </source>
</reference>
<sequence>MKTDEIEELFRDLKHEFDVETPELGHQQRFLDKLNSINTNVVDNVPKRKSYTVILSIAASIMMFLGLFIFLQNKMEVNDLAGVSPELSQTQDFFTTAISSELNKIKAQRSPENEILVSDALKQMELLEKNYERLKLDLKESGNDKRVIYAMISNFQSRIDILENVLKSIENLKEFKQLEQTQMTL</sequence>
<keyword evidence="2" id="KW-0812">Transmembrane</keyword>
<feature type="transmembrane region" description="Helical" evidence="2">
    <location>
        <begin position="51"/>
        <end position="71"/>
    </location>
</feature>
<dbReference type="RefSeq" id="WP_129016368.1">
    <property type="nucleotide sequence ID" value="NZ_SDDZ01000002.1"/>
</dbReference>
<comment type="caution">
    <text evidence="3">The sequence shown here is derived from an EMBL/GenBank/DDBJ whole genome shotgun (WGS) entry which is preliminary data.</text>
</comment>
<keyword evidence="4" id="KW-1185">Reference proteome</keyword>
<dbReference type="Proteomes" id="UP000289792">
    <property type="component" value="Unassembled WGS sequence"/>
</dbReference>